<keyword evidence="1" id="KW-0378">Hydrolase</keyword>
<reference evidence="4 5" key="1">
    <citation type="submission" date="2019-12" db="EMBL/GenBank/DDBJ databases">
        <title>Isolation and characterization of three novel carbon monoxide-oxidizing members of Halobacteria from salione crusts and soils.</title>
        <authorList>
            <person name="Myers M.R."/>
            <person name="King G.M."/>
        </authorList>
    </citation>
    <scope>NUCLEOTIDE SEQUENCE [LARGE SCALE GENOMIC DNA]</scope>
    <source>
        <strain evidence="4 5">WSA2</strain>
    </source>
</reference>
<keyword evidence="5" id="KW-1185">Reference proteome</keyword>
<evidence type="ECO:0000256" key="1">
    <source>
        <dbReference type="ARBA" id="ARBA00022801"/>
    </source>
</evidence>
<proteinExistence type="predicted"/>
<dbReference type="InterPro" id="IPR015797">
    <property type="entry name" value="NUDIX_hydrolase-like_dom_sf"/>
</dbReference>
<dbReference type="PROSITE" id="PS51462">
    <property type="entry name" value="NUDIX"/>
    <property type="match status" value="1"/>
</dbReference>
<dbReference type="RefSeq" id="WP_159669252.1">
    <property type="nucleotide sequence ID" value="NZ_WUUS01000010.1"/>
</dbReference>
<feature type="region of interest" description="Disordered" evidence="2">
    <location>
        <begin position="1"/>
        <end position="41"/>
    </location>
</feature>
<evidence type="ECO:0000256" key="2">
    <source>
        <dbReference type="SAM" id="MobiDB-lite"/>
    </source>
</evidence>
<dbReference type="Pfam" id="PF00293">
    <property type="entry name" value="NUDIX"/>
    <property type="match status" value="1"/>
</dbReference>
<dbReference type="InterPro" id="IPR020084">
    <property type="entry name" value="NUDIX_hydrolase_CS"/>
</dbReference>
<dbReference type="SUPFAM" id="SSF55811">
    <property type="entry name" value="Nudix"/>
    <property type="match status" value="1"/>
</dbReference>
<dbReference type="PROSITE" id="PS00893">
    <property type="entry name" value="NUDIX_BOX"/>
    <property type="match status" value="1"/>
</dbReference>
<sequence length="211" mass="22707">MSDDPASAGADPVGPGDPDDPREPAEGFPARDPRREHDDLIVNRVESTRSPEALRRLRTENEAIREGWVAAGVVLDPADRVLVVDLADRGWALPGGTALPDEPLASTVEREVREETGVAADAVRPHAIHDEVIAAADGPAADEASPAEAVPDTPFRVVHFELRATESTLPVDLAALGDDDETVRGVEWRECLPEGIYGGDWTERVYDRIVG</sequence>
<feature type="domain" description="Nudix hydrolase" evidence="3">
    <location>
        <begin position="65"/>
        <end position="209"/>
    </location>
</feature>
<accession>A0A6B0T7Y6</accession>
<name>A0A6B0T7Y6_9EURY</name>
<feature type="compositionally biased region" description="Low complexity" evidence="2">
    <location>
        <begin position="1"/>
        <end position="16"/>
    </location>
</feature>
<dbReference type="OrthoDB" id="386018at2157"/>
<dbReference type="AlphaFoldDB" id="A0A6B0T7Y6"/>
<feature type="compositionally biased region" description="Basic and acidic residues" evidence="2">
    <location>
        <begin position="19"/>
        <end position="41"/>
    </location>
</feature>
<dbReference type="InterPro" id="IPR000086">
    <property type="entry name" value="NUDIX_hydrolase_dom"/>
</dbReference>
<evidence type="ECO:0000259" key="3">
    <source>
        <dbReference type="PROSITE" id="PS51462"/>
    </source>
</evidence>
<dbReference type="Proteomes" id="UP000437065">
    <property type="component" value="Unassembled WGS sequence"/>
</dbReference>
<organism evidence="4 5">
    <name type="scientific">Halobaculum saliterrae</name>
    <dbReference type="NCBI Taxonomy" id="2073113"/>
    <lineage>
        <taxon>Archaea</taxon>
        <taxon>Methanobacteriati</taxon>
        <taxon>Methanobacteriota</taxon>
        <taxon>Stenosarchaea group</taxon>
        <taxon>Halobacteria</taxon>
        <taxon>Halobacteriales</taxon>
        <taxon>Haloferacaceae</taxon>
        <taxon>Halobaculum</taxon>
    </lineage>
</organism>
<comment type="caution">
    <text evidence="4">The sequence shown here is derived from an EMBL/GenBank/DDBJ whole genome shotgun (WGS) entry which is preliminary data.</text>
</comment>
<protein>
    <submittedName>
        <fullName evidence="4">NUDIX domain-containing protein</fullName>
    </submittedName>
</protein>
<gene>
    <name evidence="4" type="ORF">GRX01_14895</name>
</gene>
<dbReference type="GO" id="GO:0016787">
    <property type="term" value="F:hydrolase activity"/>
    <property type="evidence" value="ECO:0007669"/>
    <property type="project" value="UniProtKB-KW"/>
</dbReference>
<evidence type="ECO:0000313" key="4">
    <source>
        <dbReference type="EMBL" id="MXR42619.1"/>
    </source>
</evidence>
<dbReference type="EMBL" id="WUUS01000010">
    <property type="protein sequence ID" value="MXR42619.1"/>
    <property type="molecule type" value="Genomic_DNA"/>
</dbReference>
<dbReference type="Gene3D" id="3.90.79.10">
    <property type="entry name" value="Nucleoside Triphosphate Pyrophosphohydrolase"/>
    <property type="match status" value="1"/>
</dbReference>
<evidence type="ECO:0000313" key="5">
    <source>
        <dbReference type="Proteomes" id="UP000437065"/>
    </source>
</evidence>